<dbReference type="AlphaFoldDB" id="A0A2G5BGF2"/>
<reference evidence="3 4" key="1">
    <citation type="journal article" date="2015" name="Genome Biol. Evol.">
        <title>Phylogenomic analyses indicate that early fungi evolved digesting cell walls of algal ancestors of land plants.</title>
        <authorList>
            <person name="Chang Y."/>
            <person name="Wang S."/>
            <person name="Sekimoto S."/>
            <person name="Aerts A.L."/>
            <person name="Choi C."/>
            <person name="Clum A."/>
            <person name="LaButti K.M."/>
            <person name="Lindquist E.A."/>
            <person name="Yee Ngan C."/>
            <person name="Ohm R.A."/>
            <person name="Salamov A.A."/>
            <person name="Grigoriev I.V."/>
            <person name="Spatafora J.W."/>
            <person name="Berbee M.L."/>
        </authorList>
    </citation>
    <scope>NUCLEOTIDE SEQUENCE [LARGE SCALE GENOMIC DNA]</scope>
    <source>
        <strain evidence="3 4">NRRL 1564</strain>
    </source>
</reference>
<keyword evidence="2" id="KW-1133">Transmembrane helix</keyword>
<keyword evidence="2" id="KW-0472">Membrane</keyword>
<accession>A0A2G5BGF2</accession>
<keyword evidence="4" id="KW-1185">Reference proteome</keyword>
<organism evidence="3 4">
    <name type="scientific">Coemansia reversa (strain ATCC 12441 / NRRL 1564)</name>
    <dbReference type="NCBI Taxonomy" id="763665"/>
    <lineage>
        <taxon>Eukaryota</taxon>
        <taxon>Fungi</taxon>
        <taxon>Fungi incertae sedis</taxon>
        <taxon>Zoopagomycota</taxon>
        <taxon>Kickxellomycotina</taxon>
        <taxon>Kickxellomycetes</taxon>
        <taxon>Kickxellales</taxon>
        <taxon>Kickxellaceae</taxon>
        <taxon>Coemansia</taxon>
    </lineage>
</organism>
<dbReference type="Proteomes" id="UP000242474">
    <property type="component" value="Unassembled WGS sequence"/>
</dbReference>
<evidence type="ECO:0008006" key="5">
    <source>
        <dbReference type="Google" id="ProtNLM"/>
    </source>
</evidence>
<proteinExistence type="predicted"/>
<dbReference type="EMBL" id="KZ303491">
    <property type="protein sequence ID" value="PIA18052.1"/>
    <property type="molecule type" value="Genomic_DNA"/>
</dbReference>
<keyword evidence="2" id="KW-0812">Transmembrane</keyword>
<feature type="transmembrane region" description="Helical" evidence="2">
    <location>
        <begin position="12"/>
        <end position="31"/>
    </location>
</feature>
<evidence type="ECO:0000313" key="4">
    <source>
        <dbReference type="Proteomes" id="UP000242474"/>
    </source>
</evidence>
<feature type="region of interest" description="Disordered" evidence="1">
    <location>
        <begin position="56"/>
        <end position="107"/>
    </location>
</feature>
<dbReference type="OrthoDB" id="5566357at2759"/>
<evidence type="ECO:0000256" key="2">
    <source>
        <dbReference type="SAM" id="Phobius"/>
    </source>
</evidence>
<gene>
    <name evidence="3" type="ORF">COEREDRAFT_79996</name>
</gene>
<evidence type="ECO:0000256" key="1">
    <source>
        <dbReference type="SAM" id="MobiDB-lite"/>
    </source>
</evidence>
<name>A0A2G5BGF2_COERN</name>
<sequence length="128" mass="14009">MLQNYINAALPYALPTLVASAVVYYAVTTVTDRLSNRRRAQRQVSELETRRRICAERYSARTTNTTADVDDSTEDKQKNSTPRDPSVLRPRAPAATDRPFGSGFMTMSDLRSRISGPSSACEAGGCCG</sequence>
<evidence type="ECO:0000313" key="3">
    <source>
        <dbReference type="EMBL" id="PIA18052.1"/>
    </source>
</evidence>
<protein>
    <recommendedName>
        <fullName evidence="5">Transmembrane protein</fullName>
    </recommendedName>
</protein>